<dbReference type="AlphaFoldDB" id="A0A8S1XCG7"/>
<comment type="caution">
    <text evidence="1">The sequence shown here is derived from an EMBL/GenBank/DDBJ whole genome shotgun (WGS) entry which is preliminary data.</text>
</comment>
<gene>
    <name evidence="1" type="ORF">POCTA_138.1.T1170023</name>
</gene>
<keyword evidence="2" id="KW-1185">Reference proteome</keyword>
<dbReference type="Proteomes" id="UP000683925">
    <property type="component" value="Unassembled WGS sequence"/>
</dbReference>
<evidence type="ECO:0000313" key="1">
    <source>
        <dbReference type="EMBL" id="CAD8198471.1"/>
    </source>
</evidence>
<organism evidence="1 2">
    <name type="scientific">Paramecium octaurelia</name>
    <dbReference type="NCBI Taxonomy" id="43137"/>
    <lineage>
        <taxon>Eukaryota</taxon>
        <taxon>Sar</taxon>
        <taxon>Alveolata</taxon>
        <taxon>Ciliophora</taxon>
        <taxon>Intramacronucleata</taxon>
        <taxon>Oligohymenophorea</taxon>
        <taxon>Peniculida</taxon>
        <taxon>Parameciidae</taxon>
        <taxon>Paramecium</taxon>
    </lineage>
</organism>
<proteinExistence type="predicted"/>
<accession>A0A8S1XCG7</accession>
<reference evidence="1" key="1">
    <citation type="submission" date="2021-01" db="EMBL/GenBank/DDBJ databases">
        <authorList>
            <consortium name="Genoscope - CEA"/>
            <person name="William W."/>
        </authorList>
    </citation>
    <scope>NUCLEOTIDE SEQUENCE</scope>
</reference>
<dbReference type="EMBL" id="CAJJDP010000117">
    <property type="protein sequence ID" value="CAD8198471.1"/>
    <property type="molecule type" value="Genomic_DNA"/>
</dbReference>
<name>A0A8S1XCG7_PAROT</name>
<sequence>MFKIFRNIEKDSYRLQRLVEGKARQSKTDEFIVFSKIICLIIVKSEQNWNLKCEWIKNRIYYIKNGSRQLHLRIILNLLEGIQEQNR</sequence>
<evidence type="ECO:0000313" key="2">
    <source>
        <dbReference type="Proteomes" id="UP000683925"/>
    </source>
</evidence>
<protein>
    <submittedName>
        <fullName evidence="1">Uncharacterized protein</fullName>
    </submittedName>
</protein>